<evidence type="ECO:0000256" key="1">
    <source>
        <dbReference type="SAM" id="MobiDB-lite"/>
    </source>
</evidence>
<evidence type="ECO:0000313" key="3">
    <source>
        <dbReference type="Proteomes" id="UP000584374"/>
    </source>
</evidence>
<reference evidence="2 3" key="1">
    <citation type="submission" date="2020-08" db="EMBL/GenBank/DDBJ databases">
        <title>Sequencing the genomes of 1000 actinobacteria strains.</title>
        <authorList>
            <person name="Klenk H.-P."/>
        </authorList>
    </citation>
    <scope>NUCLEOTIDE SEQUENCE [LARGE SCALE GENOMIC DNA]</scope>
    <source>
        <strain evidence="2 3">DSM 45584</strain>
    </source>
</reference>
<feature type="compositionally biased region" description="Polar residues" evidence="1">
    <location>
        <begin position="7"/>
        <end position="20"/>
    </location>
</feature>
<evidence type="ECO:0000313" key="2">
    <source>
        <dbReference type="EMBL" id="MBB5156465.1"/>
    </source>
</evidence>
<feature type="region of interest" description="Disordered" evidence="1">
    <location>
        <begin position="1"/>
        <end position="20"/>
    </location>
</feature>
<accession>A0A840QDD3</accession>
<gene>
    <name evidence="2" type="ORF">BJ970_003999</name>
</gene>
<name>A0A840QDD3_9PSEU</name>
<dbReference type="Proteomes" id="UP000584374">
    <property type="component" value="Unassembled WGS sequence"/>
</dbReference>
<keyword evidence="3" id="KW-1185">Reference proteome</keyword>
<dbReference type="EMBL" id="JACHIW010000001">
    <property type="protein sequence ID" value="MBB5156465.1"/>
    <property type="molecule type" value="Genomic_DNA"/>
</dbReference>
<protein>
    <submittedName>
        <fullName evidence="2">Uncharacterized protein</fullName>
    </submittedName>
</protein>
<organism evidence="2 3">
    <name type="scientific">Saccharopolyspora phatthalungensis</name>
    <dbReference type="NCBI Taxonomy" id="664693"/>
    <lineage>
        <taxon>Bacteria</taxon>
        <taxon>Bacillati</taxon>
        <taxon>Actinomycetota</taxon>
        <taxon>Actinomycetes</taxon>
        <taxon>Pseudonocardiales</taxon>
        <taxon>Pseudonocardiaceae</taxon>
        <taxon>Saccharopolyspora</taxon>
    </lineage>
</organism>
<comment type="caution">
    <text evidence="2">The sequence shown here is derived from an EMBL/GenBank/DDBJ whole genome shotgun (WGS) entry which is preliminary data.</text>
</comment>
<dbReference type="AlphaFoldDB" id="A0A840QDD3"/>
<proteinExistence type="predicted"/>
<sequence length="73" mass="8271">MLHRHQTPWSHRTPDSLQKSHTQLKWRLSVCGWPRAALPLRHSKLDSVGGVKALQMGTKHTAEQTCGVSERYG</sequence>